<keyword evidence="2" id="KW-1185">Reference proteome</keyword>
<dbReference type="EMBL" id="JBFBVU010000030">
    <property type="protein sequence ID" value="MEV8468504.1"/>
    <property type="molecule type" value="Genomic_DNA"/>
</dbReference>
<proteinExistence type="predicted"/>
<reference evidence="1 2" key="1">
    <citation type="submission" date="2024-07" db="EMBL/GenBank/DDBJ databases">
        <authorList>
            <person name="Kang M."/>
        </authorList>
    </citation>
    <scope>NUCLEOTIDE SEQUENCE [LARGE SCALE GENOMIC DNA]</scope>
    <source>
        <strain evidence="1 2">DFM31</strain>
    </source>
</reference>
<comment type="caution">
    <text evidence="1">The sequence shown here is derived from an EMBL/GenBank/DDBJ whole genome shotgun (WGS) entry which is preliminary data.</text>
</comment>
<dbReference type="Proteomes" id="UP001553161">
    <property type="component" value="Unassembled WGS sequence"/>
</dbReference>
<accession>A0ABV3LAB1</accession>
<name>A0ABV3LAB1_9RHOB</name>
<sequence>MLTLGLSLSGTTASAQMERYGAGGGWTHSDQIALGWIEGDAQKEMIYSKGLLSEPDVVSAQVLTCCNDHPEPFVRVSIDTPNMELPIAQKHRA</sequence>
<gene>
    <name evidence="1" type="ORF">AB0T83_17140</name>
</gene>
<dbReference type="RefSeq" id="WP_366194458.1">
    <property type="nucleotide sequence ID" value="NZ_JBFBVU010000030.1"/>
</dbReference>
<evidence type="ECO:0000313" key="2">
    <source>
        <dbReference type="Proteomes" id="UP001553161"/>
    </source>
</evidence>
<protein>
    <submittedName>
        <fullName evidence="1">Uncharacterized protein</fullName>
    </submittedName>
</protein>
<organism evidence="1 2">
    <name type="scientific">Meridianimarinicoccus marinus</name>
    <dbReference type="NCBI Taxonomy" id="3231483"/>
    <lineage>
        <taxon>Bacteria</taxon>
        <taxon>Pseudomonadati</taxon>
        <taxon>Pseudomonadota</taxon>
        <taxon>Alphaproteobacteria</taxon>
        <taxon>Rhodobacterales</taxon>
        <taxon>Paracoccaceae</taxon>
        <taxon>Meridianimarinicoccus</taxon>
    </lineage>
</organism>
<evidence type="ECO:0000313" key="1">
    <source>
        <dbReference type="EMBL" id="MEV8468504.1"/>
    </source>
</evidence>